<dbReference type="AlphaFoldDB" id="A0A9K3GRA8"/>
<gene>
    <name evidence="3" type="ORF">KIPB_016454</name>
</gene>
<reference evidence="3 4" key="1">
    <citation type="journal article" date="2018" name="PLoS ONE">
        <title>The draft genome of Kipferlia bialata reveals reductive genome evolution in fornicate parasites.</title>
        <authorList>
            <person name="Tanifuji G."/>
            <person name="Takabayashi S."/>
            <person name="Kume K."/>
            <person name="Takagi M."/>
            <person name="Nakayama T."/>
            <person name="Kamikawa R."/>
            <person name="Inagaki Y."/>
            <person name="Hashimoto T."/>
        </authorList>
    </citation>
    <scope>NUCLEOTIDE SEQUENCE [LARGE SCALE GENOMIC DNA]</scope>
    <source>
        <strain evidence="3">NY0173</strain>
    </source>
</reference>
<keyword evidence="2" id="KW-1133">Transmembrane helix</keyword>
<accession>A0A9K3GRA8</accession>
<sequence length="73" mass="8343">AAFIHMYPDAIEMFAEVVVSDFPWAMMTAVLTIYVLFYIEYVFLDPSDHEMLHSHGDEEMGESEGGDAPHIYL</sequence>
<feature type="region of interest" description="Disordered" evidence="1">
    <location>
        <begin position="54"/>
        <end position="73"/>
    </location>
</feature>
<keyword evidence="2" id="KW-0472">Membrane</keyword>
<dbReference type="Proteomes" id="UP000265618">
    <property type="component" value="Unassembled WGS sequence"/>
</dbReference>
<comment type="caution">
    <text evidence="3">The sequence shown here is derived from an EMBL/GenBank/DDBJ whole genome shotgun (WGS) entry which is preliminary data.</text>
</comment>
<keyword evidence="2" id="KW-0812">Transmembrane</keyword>
<proteinExistence type="predicted"/>
<evidence type="ECO:0000256" key="1">
    <source>
        <dbReference type="SAM" id="MobiDB-lite"/>
    </source>
</evidence>
<keyword evidence="4" id="KW-1185">Reference proteome</keyword>
<evidence type="ECO:0000313" key="4">
    <source>
        <dbReference type="Proteomes" id="UP000265618"/>
    </source>
</evidence>
<feature type="non-terminal residue" evidence="3">
    <location>
        <position position="1"/>
    </location>
</feature>
<feature type="transmembrane region" description="Helical" evidence="2">
    <location>
        <begin position="22"/>
        <end position="44"/>
    </location>
</feature>
<organism evidence="3 4">
    <name type="scientific">Kipferlia bialata</name>
    <dbReference type="NCBI Taxonomy" id="797122"/>
    <lineage>
        <taxon>Eukaryota</taxon>
        <taxon>Metamonada</taxon>
        <taxon>Carpediemonas-like organisms</taxon>
        <taxon>Kipferlia</taxon>
    </lineage>
</organism>
<dbReference type="EMBL" id="BDIP01010067">
    <property type="protein sequence ID" value="GIQ92592.1"/>
    <property type="molecule type" value="Genomic_DNA"/>
</dbReference>
<evidence type="ECO:0000313" key="3">
    <source>
        <dbReference type="EMBL" id="GIQ92592.1"/>
    </source>
</evidence>
<protein>
    <submittedName>
        <fullName evidence="3">Uncharacterized protein</fullName>
    </submittedName>
</protein>
<name>A0A9K3GRA8_9EUKA</name>
<evidence type="ECO:0000256" key="2">
    <source>
        <dbReference type="SAM" id="Phobius"/>
    </source>
</evidence>
<dbReference type="OrthoDB" id="448280at2759"/>